<accession>A0A6A6D6R8</accession>
<organism evidence="1 2">
    <name type="scientific">Zasmidium cellare ATCC 36951</name>
    <dbReference type="NCBI Taxonomy" id="1080233"/>
    <lineage>
        <taxon>Eukaryota</taxon>
        <taxon>Fungi</taxon>
        <taxon>Dikarya</taxon>
        <taxon>Ascomycota</taxon>
        <taxon>Pezizomycotina</taxon>
        <taxon>Dothideomycetes</taxon>
        <taxon>Dothideomycetidae</taxon>
        <taxon>Mycosphaerellales</taxon>
        <taxon>Mycosphaerellaceae</taxon>
        <taxon>Zasmidium</taxon>
    </lineage>
</organism>
<keyword evidence="2" id="KW-1185">Reference proteome</keyword>
<evidence type="ECO:0000313" key="1">
    <source>
        <dbReference type="EMBL" id="KAF2174020.1"/>
    </source>
</evidence>
<gene>
    <name evidence="1" type="ORF">M409DRAFT_16293</name>
</gene>
<dbReference type="Proteomes" id="UP000799537">
    <property type="component" value="Unassembled WGS sequence"/>
</dbReference>
<evidence type="ECO:0000313" key="2">
    <source>
        <dbReference type="Proteomes" id="UP000799537"/>
    </source>
</evidence>
<protein>
    <submittedName>
        <fullName evidence="1">Uncharacterized protein</fullName>
    </submittedName>
</protein>
<dbReference type="EMBL" id="ML993579">
    <property type="protein sequence ID" value="KAF2174020.1"/>
    <property type="molecule type" value="Genomic_DNA"/>
</dbReference>
<sequence length="105" mass="11459">MSSSKANQRAQQYEAFYQEALANNHGYTSFPAPESLQAATRGCSSSVVDSFLDYVQEVHQTTKSCAEKGNELRRIASRAYEQWGSQHPALLGVIGVLAGYGLSKI</sequence>
<dbReference type="AlphaFoldDB" id="A0A6A6D6R8"/>
<reference evidence="1" key="1">
    <citation type="journal article" date="2020" name="Stud. Mycol.">
        <title>101 Dothideomycetes genomes: a test case for predicting lifestyles and emergence of pathogens.</title>
        <authorList>
            <person name="Haridas S."/>
            <person name="Albert R."/>
            <person name="Binder M."/>
            <person name="Bloem J."/>
            <person name="Labutti K."/>
            <person name="Salamov A."/>
            <person name="Andreopoulos B."/>
            <person name="Baker S."/>
            <person name="Barry K."/>
            <person name="Bills G."/>
            <person name="Bluhm B."/>
            <person name="Cannon C."/>
            <person name="Castanera R."/>
            <person name="Culley D."/>
            <person name="Daum C."/>
            <person name="Ezra D."/>
            <person name="Gonzalez J."/>
            <person name="Henrissat B."/>
            <person name="Kuo A."/>
            <person name="Liang C."/>
            <person name="Lipzen A."/>
            <person name="Lutzoni F."/>
            <person name="Magnuson J."/>
            <person name="Mondo S."/>
            <person name="Nolan M."/>
            <person name="Ohm R."/>
            <person name="Pangilinan J."/>
            <person name="Park H.-J."/>
            <person name="Ramirez L."/>
            <person name="Alfaro M."/>
            <person name="Sun H."/>
            <person name="Tritt A."/>
            <person name="Yoshinaga Y."/>
            <person name="Zwiers L.-H."/>
            <person name="Turgeon B."/>
            <person name="Goodwin S."/>
            <person name="Spatafora J."/>
            <person name="Crous P."/>
            <person name="Grigoriev I."/>
        </authorList>
    </citation>
    <scope>NUCLEOTIDE SEQUENCE</scope>
    <source>
        <strain evidence="1">ATCC 36951</strain>
    </source>
</reference>
<proteinExistence type="predicted"/>
<name>A0A6A6D6R8_ZASCE</name>
<dbReference type="RefSeq" id="XP_033674909.1">
    <property type="nucleotide sequence ID" value="XM_033803561.1"/>
</dbReference>
<dbReference type="GeneID" id="54556833"/>